<evidence type="ECO:0000256" key="2">
    <source>
        <dbReference type="ARBA" id="ARBA00023224"/>
    </source>
</evidence>
<keyword evidence="9" id="KW-1185">Reference proteome</keyword>
<feature type="transmembrane region" description="Helical" evidence="5">
    <location>
        <begin position="150"/>
        <end position="172"/>
    </location>
</feature>
<dbReference type="SUPFAM" id="SSF55785">
    <property type="entry name" value="PYP-like sensor domain (PAS domain)"/>
    <property type="match status" value="1"/>
</dbReference>
<sequence>MRNNQPVTQVEQRFKSQEDLVSITDLQGKIQYVNEAFIEISGFTSEELIGQDHNIVRHPDMPPAAFADLWGTVKSGKAWRGMVKNRCNNGDHYWVDAFVTPIVRQGKTIGYQSVRAEPSRAQVEQASKLYSAMRNKPQMKLPPAPLRERLSVASLNTWGNLLIIALFIAVCIFADNGLAQTLAIIGLIGQLMLWLYNHSQLLKPLAQIAQHNKDIASGDFTSEISVQGNQEIITMQQSTKMVQACYKAIFMQVSDSLKTMIAIADDLSASSHDVLSRMKKQNNHTTQIATGMSQMSATVEDVTQNVSNTSETTNDMSDKVVESDQVVADALSTMQDFSEQMAHTTEHINKIAQESEQISSITDTISGIAEQTNLLALNAAIEAARAGEQGRGFAVVADEVRGLAARTQDATQEIRNMLEHLSTEISNSASTIEQNNNAAHLALDKVSTSREKFRDIAEGVERINHMSSEIATAVSQQAVVTNEMAASIETISNESAATENEGEKLQRNAMEINQCSFELQGQLNELELSKFQMLDFKAAKQAHLAWKTKIRSYLNGDHSALSKDQACSHHHCALGKWYYGDGKKHFGQLPEFKSIEEPHATLHRTIKQILEASEQHDEDLAEQLYTSIEPLSNTIVSQLDTLEITAKRIVKS</sequence>
<dbReference type="Pfam" id="PF08447">
    <property type="entry name" value="PAS_3"/>
    <property type="match status" value="1"/>
</dbReference>
<evidence type="ECO:0000259" key="6">
    <source>
        <dbReference type="PROSITE" id="PS50111"/>
    </source>
</evidence>
<keyword evidence="5" id="KW-0472">Membrane</keyword>
<dbReference type="Pfam" id="PF00015">
    <property type="entry name" value="MCPsignal"/>
    <property type="match status" value="1"/>
</dbReference>
<dbReference type="PANTHER" id="PTHR32089:SF120">
    <property type="entry name" value="METHYL-ACCEPTING CHEMOTAXIS PROTEIN TLPQ"/>
    <property type="match status" value="1"/>
</dbReference>
<dbReference type="InterPro" id="IPR004089">
    <property type="entry name" value="MCPsignal_dom"/>
</dbReference>
<dbReference type="InterPro" id="IPR035965">
    <property type="entry name" value="PAS-like_dom_sf"/>
</dbReference>
<dbReference type="Gene3D" id="1.20.120.30">
    <property type="entry name" value="Aspartate receptor, ligand-binding domain"/>
    <property type="match status" value="1"/>
</dbReference>
<dbReference type="PANTHER" id="PTHR32089">
    <property type="entry name" value="METHYL-ACCEPTING CHEMOTAXIS PROTEIN MCPB"/>
    <property type="match status" value="1"/>
</dbReference>
<dbReference type="Gene3D" id="3.30.450.20">
    <property type="entry name" value="PAS domain"/>
    <property type="match status" value="1"/>
</dbReference>
<dbReference type="CDD" id="cd00130">
    <property type="entry name" value="PAS"/>
    <property type="match status" value="1"/>
</dbReference>
<dbReference type="InterPro" id="IPR000014">
    <property type="entry name" value="PAS"/>
</dbReference>
<dbReference type="SMART" id="SM00091">
    <property type="entry name" value="PAS"/>
    <property type="match status" value="1"/>
</dbReference>
<dbReference type="PROSITE" id="PS50112">
    <property type="entry name" value="PAS"/>
    <property type="match status" value="1"/>
</dbReference>
<dbReference type="PRINTS" id="PR00260">
    <property type="entry name" value="CHEMTRNSDUCR"/>
</dbReference>
<dbReference type="CDD" id="cd11386">
    <property type="entry name" value="MCP_signal"/>
    <property type="match status" value="1"/>
</dbReference>
<keyword evidence="5" id="KW-0812">Transmembrane</keyword>
<feature type="domain" description="Methyl-accepting transducer" evidence="6">
    <location>
        <begin position="256"/>
        <end position="492"/>
    </location>
</feature>
<proteinExistence type="inferred from homology"/>
<evidence type="ECO:0000313" key="9">
    <source>
        <dbReference type="Proteomes" id="UP001166251"/>
    </source>
</evidence>
<dbReference type="InterPro" id="IPR013655">
    <property type="entry name" value="PAS_fold_3"/>
</dbReference>
<evidence type="ECO:0000313" key="8">
    <source>
        <dbReference type="EMBL" id="MBW8190957.1"/>
    </source>
</evidence>
<comment type="caution">
    <text evidence="8">The sequence shown here is derived from an EMBL/GenBank/DDBJ whole genome shotgun (WGS) entry which is preliminary data.</text>
</comment>
<dbReference type="NCBIfam" id="TIGR00229">
    <property type="entry name" value="sensory_box"/>
    <property type="match status" value="1"/>
</dbReference>
<comment type="subcellular location">
    <subcellularLocation>
        <location evidence="1">Membrane</location>
    </subcellularLocation>
</comment>
<comment type="similarity">
    <text evidence="3">Belongs to the methyl-accepting chemotaxis (MCP) protein family.</text>
</comment>
<protein>
    <submittedName>
        <fullName evidence="8">CZB domain-containing protein</fullName>
    </submittedName>
</protein>
<dbReference type="SUPFAM" id="SSF58104">
    <property type="entry name" value="Methyl-accepting chemotaxis protein (MCP) signaling domain"/>
    <property type="match status" value="1"/>
</dbReference>
<evidence type="ECO:0000259" key="7">
    <source>
        <dbReference type="PROSITE" id="PS50112"/>
    </source>
</evidence>
<reference evidence="8" key="1">
    <citation type="submission" date="2021-07" db="EMBL/GenBank/DDBJ databases">
        <title>Neiella marina sp. nov., isolated from the intestinal content of sea cucumber Apostichopus japonicus.</title>
        <authorList>
            <person name="Bai X."/>
        </authorList>
    </citation>
    <scope>NUCLEOTIDE SEQUENCE</scope>
    <source>
        <strain evidence="8">126</strain>
    </source>
</reference>
<evidence type="ECO:0000256" key="5">
    <source>
        <dbReference type="SAM" id="Phobius"/>
    </source>
</evidence>
<dbReference type="SMART" id="SM00283">
    <property type="entry name" value="MA"/>
    <property type="match status" value="1"/>
</dbReference>
<feature type="domain" description="PAS" evidence="7">
    <location>
        <begin position="6"/>
        <end position="60"/>
    </location>
</feature>
<evidence type="ECO:0000256" key="1">
    <source>
        <dbReference type="ARBA" id="ARBA00004370"/>
    </source>
</evidence>
<evidence type="ECO:0000256" key="4">
    <source>
        <dbReference type="PROSITE-ProRule" id="PRU00284"/>
    </source>
</evidence>
<evidence type="ECO:0000256" key="3">
    <source>
        <dbReference type="ARBA" id="ARBA00029447"/>
    </source>
</evidence>
<dbReference type="InterPro" id="IPR025991">
    <property type="entry name" value="Chemoreceptor_zinc-bind_dom"/>
</dbReference>
<dbReference type="Pfam" id="PF13682">
    <property type="entry name" value="CZB"/>
    <property type="match status" value="1"/>
</dbReference>
<dbReference type="PROSITE" id="PS50111">
    <property type="entry name" value="CHEMOTAXIS_TRANSDUC_2"/>
    <property type="match status" value="1"/>
</dbReference>
<gene>
    <name evidence="8" type="ORF">K0504_07905</name>
</gene>
<accession>A0ABS7EGZ7</accession>
<dbReference type="Gene3D" id="1.10.287.950">
    <property type="entry name" value="Methyl-accepting chemotaxis protein"/>
    <property type="match status" value="1"/>
</dbReference>
<dbReference type="EMBL" id="JAHZSS010000007">
    <property type="protein sequence ID" value="MBW8190957.1"/>
    <property type="molecule type" value="Genomic_DNA"/>
</dbReference>
<organism evidence="8 9">
    <name type="scientific">Neiella holothuriorum</name>
    <dbReference type="NCBI Taxonomy" id="2870530"/>
    <lineage>
        <taxon>Bacteria</taxon>
        <taxon>Pseudomonadati</taxon>
        <taxon>Pseudomonadota</taxon>
        <taxon>Gammaproteobacteria</taxon>
        <taxon>Alteromonadales</taxon>
        <taxon>Echinimonadaceae</taxon>
        <taxon>Neiella</taxon>
    </lineage>
</organism>
<name>A0ABS7EGZ7_9GAMM</name>
<dbReference type="InterPro" id="IPR004090">
    <property type="entry name" value="Chemotax_Me-accpt_rcpt"/>
</dbReference>
<dbReference type="CDD" id="cd06225">
    <property type="entry name" value="HAMP"/>
    <property type="match status" value="1"/>
</dbReference>
<dbReference type="RefSeq" id="WP_220103640.1">
    <property type="nucleotide sequence ID" value="NZ_JAHZSS010000007.1"/>
</dbReference>
<keyword evidence="2 4" id="KW-0807">Transducer</keyword>
<dbReference type="Proteomes" id="UP001166251">
    <property type="component" value="Unassembled WGS sequence"/>
</dbReference>
<keyword evidence="5" id="KW-1133">Transmembrane helix</keyword>